<protein>
    <submittedName>
        <fullName evidence="6">AraC family transcriptional regulator</fullName>
    </submittedName>
</protein>
<sequence>MLTKNIVLVLSCLGIAQALLLSIYLFSLRDKKANLFLALMLLGLILRISHSVVTNYIRPEPWIRILGISGLLLIGPFLWFYGKALFEKKGVTTSEYGQLIPFGLVVLLCRLLPNGADFVSYAIASLVFLHLAVYLIVCWMYLLKSLPGARLLPWYRTIVIGVSVIWFVYVGIFIGLIPLYILGAVIFSLLIYLFSFLLLKRHVFALEKYGTSSLDQVASTQLLQQIEKLFETKEIYLDPTISVNGVAQLLSTSPRQLSQVINEQAQMNFSGFVNQYRIAKAKILLADPAYFQEKIQTIAYDCGFGNVTSFNLAFKAQTRLTPSQYRRQGNFA</sequence>
<keyword evidence="3" id="KW-0804">Transcription</keyword>
<keyword evidence="2" id="KW-0238">DNA-binding</keyword>
<accession>A0A927AQC1</accession>
<gene>
    <name evidence="6" type="ORF">IC229_05565</name>
</gene>
<feature type="transmembrane region" description="Helical" evidence="4">
    <location>
        <begin position="119"/>
        <end position="142"/>
    </location>
</feature>
<dbReference type="InterPro" id="IPR009057">
    <property type="entry name" value="Homeodomain-like_sf"/>
</dbReference>
<dbReference type="GO" id="GO:0043565">
    <property type="term" value="F:sequence-specific DNA binding"/>
    <property type="evidence" value="ECO:0007669"/>
    <property type="project" value="InterPro"/>
</dbReference>
<dbReference type="PROSITE" id="PS01124">
    <property type="entry name" value="HTH_ARAC_FAMILY_2"/>
    <property type="match status" value="1"/>
</dbReference>
<feature type="transmembrane region" description="Helical" evidence="4">
    <location>
        <begin position="154"/>
        <end position="174"/>
    </location>
</feature>
<evidence type="ECO:0000256" key="1">
    <source>
        <dbReference type="ARBA" id="ARBA00023015"/>
    </source>
</evidence>
<feature type="transmembrane region" description="Helical" evidence="4">
    <location>
        <begin position="33"/>
        <end position="50"/>
    </location>
</feature>
<dbReference type="AlphaFoldDB" id="A0A927AQC1"/>
<dbReference type="InterPro" id="IPR018060">
    <property type="entry name" value="HTH_AraC"/>
</dbReference>
<dbReference type="Proteomes" id="UP000598820">
    <property type="component" value="Unassembled WGS sequence"/>
</dbReference>
<feature type="domain" description="HTH araC/xylS-type" evidence="5">
    <location>
        <begin position="220"/>
        <end position="328"/>
    </location>
</feature>
<dbReference type="RefSeq" id="WP_190885946.1">
    <property type="nucleotide sequence ID" value="NZ_JACWZY010000003.1"/>
</dbReference>
<reference evidence="6" key="1">
    <citation type="submission" date="2020-09" db="EMBL/GenBank/DDBJ databases">
        <authorList>
            <person name="Kim M.K."/>
        </authorList>
    </citation>
    <scope>NUCLEOTIDE SEQUENCE</scope>
    <source>
        <strain evidence="6">BT702</strain>
    </source>
</reference>
<dbReference type="SMART" id="SM00342">
    <property type="entry name" value="HTH_ARAC"/>
    <property type="match status" value="1"/>
</dbReference>
<keyword evidence="7" id="KW-1185">Reference proteome</keyword>
<feature type="transmembrane region" description="Helical" evidence="4">
    <location>
        <begin position="93"/>
        <end position="113"/>
    </location>
</feature>
<keyword evidence="4" id="KW-0472">Membrane</keyword>
<keyword evidence="4" id="KW-1133">Transmembrane helix</keyword>
<feature type="transmembrane region" description="Helical" evidence="4">
    <location>
        <begin position="62"/>
        <end position="81"/>
    </location>
</feature>
<organism evidence="6 7">
    <name type="scientific">Spirosoma profusum</name>
    <dbReference type="NCBI Taxonomy" id="2771354"/>
    <lineage>
        <taxon>Bacteria</taxon>
        <taxon>Pseudomonadati</taxon>
        <taxon>Bacteroidota</taxon>
        <taxon>Cytophagia</taxon>
        <taxon>Cytophagales</taxon>
        <taxon>Cytophagaceae</taxon>
        <taxon>Spirosoma</taxon>
    </lineage>
</organism>
<proteinExistence type="predicted"/>
<dbReference type="PANTHER" id="PTHR43280:SF29">
    <property type="entry name" value="ARAC-FAMILY TRANSCRIPTIONAL REGULATOR"/>
    <property type="match status" value="1"/>
</dbReference>
<evidence type="ECO:0000313" key="7">
    <source>
        <dbReference type="Proteomes" id="UP000598820"/>
    </source>
</evidence>
<dbReference type="PANTHER" id="PTHR43280">
    <property type="entry name" value="ARAC-FAMILY TRANSCRIPTIONAL REGULATOR"/>
    <property type="match status" value="1"/>
</dbReference>
<dbReference type="GO" id="GO:0003700">
    <property type="term" value="F:DNA-binding transcription factor activity"/>
    <property type="evidence" value="ECO:0007669"/>
    <property type="project" value="InterPro"/>
</dbReference>
<evidence type="ECO:0000259" key="5">
    <source>
        <dbReference type="PROSITE" id="PS01124"/>
    </source>
</evidence>
<dbReference type="EMBL" id="JACWZY010000003">
    <property type="protein sequence ID" value="MBD2700093.1"/>
    <property type="molecule type" value="Genomic_DNA"/>
</dbReference>
<keyword evidence="1" id="KW-0805">Transcription regulation</keyword>
<dbReference type="SUPFAM" id="SSF46689">
    <property type="entry name" value="Homeodomain-like"/>
    <property type="match status" value="1"/>
</dbReference>
<evidence type="ECO:0000313" key="6">
    <source>
        <dbReference type="EMBL" id="MBD2700093.1"/>
    </source>
</evidence>
<feature type="transmembrane region" description="Helical" evidence="4">
    <location>
        <begin position="180"/>
        <end position="199"/>
    </location>
</feature>
<keyword evidence="4" id="KW-0812">Transmembrane</keyword>
<evidence type="ECO:0000256" key="4">
    <source>
        <dbReference type="SAM" id="Phobius"/>
    </source>
</evidence>
<dbReference type="Pfam" id="PF12833">
    <property type="entry name" value="HTH_18"/>
    <property type="match status" value="1"/>
</dbReference>
<dbReference type="PROSITE" id="PS00041">
    <property type="entry name" value="HTH_ARAC_FAMILY_1"/>
    <property type="match status" value="1"/>
</dbReference>
<dbReference type="InterPro" id="IPR018062">
    <property type="entry name" value="HTH_AraC-typ_CS"/>
</dbReference>
<feature type="transmembrane region" description="Helical" evidence="4">
    <location>
        <begin position="6"/>
        <end position="26"/>
    </location>
</feature>
<evidence type="ECO:0000256" key="3">
    <source>
        <dbReference type="ARBA" id="ARBA00023163"/>
    </source>
</evidence>
<comment type="caution">
    <text evidence="6">The sequence shown here is derived from an EMBL/GenBank/DDBJ whole genome shotgun (WGS) entry which is preliminary data.</text>
</comment>
<name>A0A927AQC1_9BACT</name>
<evidence type="ECO:0000256" key="2">
    <source>
        <dbReference type="ARBA" id="ARBA00023125"/>
    </source>
</evidence>
<dbReference type="Gene3D" id="1.10.10.60">
    <property type="entry name" value="Homeodomain-like"/>
    <property type="match status" value="2"/>
</dbReference>